<dbReference type="EC" id="2.3.1.41" evidence="1"/>
<keyword evidence="1" id="KW-0012">Acyltransferase</keyword>
<organism evidence="1 2">
    <name type="scientific">Roseateles terrae</name>
    <dbReference type="NCBI Taxonomy" id="431060"/>
    <lineage>
        <taxon>Bacteria</taxon>
        <taxon>Pseudomonadati</taxon>
        <taxon>Pseudomonadota</taxon>
        <taxon>Betaproteobacteria</taxon>
        <taxon>Burkholderiales</taxon>
        <taxon>Sphaerotilaceae</taxon>
        <taxon>Roseateles</taxon>
    </lineage>
</organism>
<dbReference type="EMBL" id="JACHXO010000008">
    <property type="protein sequence ID" value="MBB3196752.1"/>
    <property type="molecule type" value="Genomic_DNA"/>
</dbReference>
<dbReference type="InterPro" id="IPR016039">
    <property type="entry name" value="Thiolase-like"/>
</dbReference>
<reference evidence="1 2" key="1">
    <citation type="submission" date="2020-08" db="EMBL/GenBank/DDBJ databases">
        <title>Genomic Encyclopedia of Type Strains, Phase III (KMG-III): the genomes of soil and plant-associated and newly described type strains.</title>
        <authorList>
            <person name="Whitman W."/>
        </authorList>
    </citation>
    <scope>NUCLEOTIDE SEQUENCE [LARGE SCALE GENOMIC DNA]</scope>
    <source>
        <strain evidence="1 2">CECT 7247</strain>
    </source>
</reference>
<dbReference type="Proteomes" id="UP000574369">
    <property type="component" value="Unassembled WGS sequence"/>
</dbReference>
<dbReference type="GO" id="GO:0004315">
    <property type="term" value="F:3-oxoacyl-[acyl-carrier-protein] synthase activity"/>
    <property type="evidence" value="ECO:0007669"/>
    <property type="project" value="UniProtKB-EC"/>
</dbReference>
<gene>
    <name evidence="1" type="ORF">FHS28_004174</name>
</gene>
<evidence type="ECO:0000313" key="1">
    <source>
        <dbReference type="EMBL" id="MBB3196752.1"/>
    </source>
</evidence>
<proteinExistence type="predicted"/>
<sequence>MRHPPPCIMASGLVTPVGFRSETTLAALHAGVSGIQALGFRHISGQAYRGGRVDLSQRWSGTSLLAGLLAPAIHECLGAATVPVAEIPWLVGTSATDRIGRPADLDRALLPEVAHRLNVPLPPGSATAPRDAMGAAFALQRAAALIAEGQAQQVVVAGVDSFLDQRLLDDLDQRLRLLGPGRLNGFLPGEGAAAVLVSAADAIPMNRSGVLAVRSLSLAQEPAPVGSGRPFRGEGLTAAVAGALEQAQVSMDQIDWRMTDVSGEHYGFKEAMLAALRLDRRDRDQALDLWHPIEYTGHLGAAMLPLLLAWARHALALGYAPGPRALLHVGEDAGGRAALVVEARTSGRTPWASDGLALSLLDVGDSNKEFAA</sequence>
<evidence type="ECO:0000313" key="2">
    <source>
        <dbReference type="Proteomes" id="UP000574369"/>
    </source>
</evidence>
<dbReference type="SUPFAM" id="SSF53901">
    <property type="entry name" value="Thiolase-like"/>
    <property type="match status" value="1"/>
</dbReference>
<dbReference type="Gene3D" id="3.40.47.10">
    <property type="match status" value="2"/>
</dbReference>
<dbReference type="RefSeq" id="WP_088453727.1">
    <property type="nucleotide sequence ID" value="NZ_JACHXO010000008.1"/>
</dbReference>
<accession>A0ABR6GYM9</accession>
<keyword evidence="1" id="KW-0808">Transferase</keyword>
<name>A0ABR6GYM9_9BURK</name>
<protein>
    <submittedName>
        <fullName evidence="1">3-oxoacyl-[acyl-carrier-protein] synthase-1</fullName>
        <ecNumber evidence="1">2.3.1.41</ecNumber>
    </submittedName>
</protein>
<comment type="caution">
    <text evidence="1">The sequence shown here is derived from an EMBL/GenBank/DDBJ whole genome shotgun (WGS) entry which is preliminary data.</text>
</comment>
<keyword evidence="2" id="KW-1185">Reference proteome</keyword>